<evidence type="ECO:0000313" key="3">
    <source>
        <dbReference type="Proteomes" id="UP001324115"/>
    </source>
</evidence>
<organism evidence="2 3">
    <name type="scientific">Quercus rubra</name>
    <name type="common">Northern red oak</name>
    <name type="synonym">Quercus borealis</name>
    <dbReference type="NCBI Taxonomy" id="3512"/>
    <lineage>
        <taxon>Eukaryota</taxon>
        <taxon>Viridiplantae</taxon>
        <taxon>Streptophyta</taxon>
        <taxon>Embryophyta</taxon>
        <taxon>Tracheophyta</taxon>
        <taxon>Spermatophyta</taxon>
        <taxon>Magnoliopsida</taxon>
        <taxon>eudicotyledons</taxon>
        <taxon>Gunneridae</taxon>
        <taxon>Pentapetalae</taxon>
        <taxon>rosids</taxon>
        <taxon>fabids</taxon>
        <taxon>Fagales</taxon>
        <taxon>Fagaceae</taxon>
        <taxon>Quercus</taxon>
    </lineage>
</organism>
<evidence type="ECO:0000256" key="1">
    <source>
        <dbReference type="SAM" id="Phobius"/>
    </source>
</evidence>
<accession>A0AAN7DZE9</accession>
<feature type="transmembrane region" description="Helical" evidence="1">
    <location>
        <begin position="100"/>
        <end position="122"/>
    </location>
</feature>
<evidence type="ECO:0000313" key="2">
    <source>
        <dbReference type="EMBL" id="KAK4558616.1"/>
    </source>
</evidence>
<keyword evidence="1" id="KW-1133">Transmembrane helix</keyword>
<keyword evidence="1" id="KW-0472">Membrane</keyword>
<comment type="caution">
    <text evidence="2">The sequence shown here is derived from an EMBL/GenBank/DDBJ whole genome shotgun (WGS) entry which is preliminary data.</text>
</comment>
<keyword evidence="1" id="KW-0812">Transmembrane</keyword>
<dbReference type="Proteomes" id="UP001324115">
    <property type="component" value="Unassembled WGS sequence"/>
</dbReference>
<reference evidence="2 3" key="1">
    <citation type="journal article" date="2023" name="G3 (Bethesda)">
        <title>A haplotype-resolved chromosome-scale genome for Quercus rubra L. provides insights into the genetics of adaptive traits for red oak species.</title>
        <authorList>
            <person name="Kapoor B."/>
            <person name="Jenkins J."/>
            <person name="Schmutz J."/>
            <person name="Zhebentyayeva T."/>
            <person name="Kuelheim C."/>
            <person name="Coggeshall M."/>
            <person name="Heim C."/>
            <person name="Lasky J.R."/>
            <person name="Leites L."/>
            <person name="Islam-Faridi N."/>
            <person name="Romero-Severson J."/>
            <person name="DeLeo V.L."/>
            <person name="Lucas S.M."/>
            <person name="Lazic D."/>
            <person name="Gailing O."/>
            <person name="Carlson J."/>
            <person name="Staton M."/>
        </authorList>
    </citation>
    <scope>NUCLEOTIDE SEQUENCE [LARGE SCALE GENOMIC DNA]</scope>
    <source>
        <strain evidence="2">Pseudo-F2</strain>
    </source>
</reference>
<gene>
    <name evidence="2" type="ORF">RGQ29_008071</name>
</gene>
<feature type="transmembrane region" description="Helical" evidence="1">
    <location>
        <begin position="64"/>
        <end position="88"/>
    </location>
</feature>
<keyword evidence="3" id="KW-1185">Reference proteome</keyword>
<sequence length="125" mass="15441">MGEVVAVGWRWRWPWLGWRWRWPWLGRRRRPWRTWLGWTWRSRLGPWPWRTWLGTWRTRLGPGFLVVLLMVMQHGIFSIILPMLLLVATRLLWRTPWPSWAWRASTFLIGLFLLYCNAHVLFESM</sequence>
<protein>
    <submittedName>
        <fullName evidence="2">Uncharacterized protein</fullName>
    </submittedName>
</protein>
<proteinExistence type="predicted"/>
<dbReference type="EMBL" id="JAXUIC010000012">
    <property type="protein sequence ID" value="KAK4558616.1"/>
    <property type="molecule type" value="Genomic_DNA"/>
</dbReference>
<name>A0AAN7DZE9_QUERU</name>
<dbReference type="AlphaFoldDB" id="A0AAN7DZE9"/>